<evidence type="ECO:0000256" key="13">
    <source>
        <dbReference type="ARBA" id="ARBA00022842"/>
    </source>
</evidence>
<dbReference type="InterPro" id="IPR001127">
    <property type="entry name" value="PTS_EIIA_1_perm"/>
</dbReference>
<evidence type="ECO:0000256" key="4">
    <source>
        <dbReference type="ARBA" id="ARBA00007837"/>
    </source>
</evidence>
<dbReference type="PRINTS" id="PR01736">
    <property type="entry name" value="PHPHTRNFRASE"/>
</dbReference>
<dbReference type="EC" id="2.7.3.9" evidence="5"/>
<dbReference type="NCBIfam" id="TIGR01003">
    <property type="entry name" value="PTS_HPr_family"/>
    <property type="match status" value="1"/>
</dbReference>
<dbReference type="SUPFAM" id="SSF55594">
    <property type="entry name" value="HPr-like"/>
    <property type="match status" value="1"/>
</dbReference>
<feature type="compositionally biased region" description="Polar residues" evidence="14">
    <location>
        <begin position="267"/>
        <end position="278"/>
    </location>
</feature>
<feature type="region of interest" description="Disordered" evidence="14">
    <location>
        <begin position="259"/>
        <end position="286"/>
    </location>
</feature>
<comment type="similarity">
    <text evidence="4">Belongs to the PEP-utilizing enzyme family.</text>
</comment>
<keyword evidence="6" id="KW-0813">Transport</keyword>
<dbReference type="SUPFAM" id="SSF51621">
    <property type="entry name" value="Phosphoenolpyruvate/pyruvate domain"/>
    <property type="match status" value="1"/>
</dbReference>
<evidence type="ECO:0000256" key="14">
    <source>
        <dbReference type="SAM" id="MobiDB-lite"/>
    </source>
</evidence>
<gene>
    <name evidence="17" type="primary">ptsP</name>
    <name evidence="17" type="ORF">QC825_14010</name>
</gene>
<dbReference type="InterPro" id="IPR000121">
    <property type="entry name" value="PEP_util_C"/>
</dbReference>
<evidence type="ECO:0000256" key="11">
    <source>
        <dbReference type="ARBA" id="ARBA00022723"/>
    </source>
</evidence>
<feature type="domain" description="HPr" evidence="16">
    <location>
        <begin position="171"/>
        <end position="259"/>
    </location>
</feature>
<evidence type="ECO:0000256" key="3">
    <source>
        <dbReference type="ARBA" id="ARBA00004496"/>
    </source>
</evidence>
<dbReference type="Pfam" id="PF00358">
    <property type="entry name" value="PTS_EIIA_1"/>
    <property type="match status" value="1"/>
</dbReference>
<comment type="catalytic activity">
    <reaction evidence="1">
        <text>L-histidyl-[protein] + phosphoenolpyruvate = N(pros)-phospho-L-histidyl-[protein] + pyruvate</text>
        <dbReference type="Rhea" id="RHEA:23880"/>
        <dbReference type="Rhea" id="RHEA-COMP:9745"/>
        <dbReference type="Rhea" id="RHEA-COMP:9746"/>
        <dbReference type="ChEBI" id="CHEBI:15361"/>
        <dbReference type="ChEBI" id="CHEBI:29979"/>
        <dbReference type="ChEBI" id="CHEBI:58702"/>
        <dbReference type="ChEBI" id="CHEBI:64837"/>
        <dbReference type="EC" id="2.7.3.9"/>
    </reaction>
</comment>
<dbReference type="RefSeq" id="WP_251595400.1">
    <property type="nucleotide sequence ID" value="NZ_JAMLJI010000005.1"/>
</dbReference>
<dbReference type="InterPro" id="IPR001020">
    <property type="entry name" value="PTS_HPr_His_P_site"/>
</dbReference>
<dbReference type="InterPro" id="IPR050499">
    <property type="entry name" value="PEP-utilizing_PTS_enzyme"/>
</dbReference>
<dbReference type="InterPro" id="IPR015813">
    <property type="entry name" value="Pyrv/PenolPyrv_kinase-like_dom"/>
</dbReference>
<evidence type="ECO:0000259" key="16">
    <source>
        <dbReference type="PROSITE" id="PS51350"/>
    </source>
</evidence>
<evidence type="ECO:0000256" key="5">
    <source>
        <dbReference type="ARBA" id="ARBA00012232"/>
    </source>
</evidence>
<dbReference type="NCBIfam" id="TIGR01417">
    <property type="entry name" value="PTS_I_fam"/>
    <property type="match status" value="1"/>
</dbReference>
<accession>A0ABU1GYQ9</accession>
<evidence type="ECO:0000256" key="9">
    <source>
        <dbReference type="ARBA" id="ARBA00022679"/>
    </source>
</evidence>
<dbReference type="InterPro" id="IPR035895">
    <property type="entry name" value="HPr-like_sf"/>
</dbReference>
<evidence type="ECO:0000313" key="17">
    <source>
        <dbReference type="EMBL" id="MDR5897184.1"/>
    </source>
</evidence>
<evidence type="ECO:0000256" key="6">
    <source>
        <dbReference type="ARBA" id="ARBA00022448"/>
    </source>
</evidence>
<dbReference type="Pfam" id="PF00381">
    <property type="entry name" value="PTS-HPr"/>
    <property type="match status" value="1"/>
</dbReference>
<dbReference type="InterPro" id="IPR006318">
    <property type="entry name" value="PTS_EI-like"/>
</dbReference>
<comment type="caution">
    <text evidence="17">The sequence shown here is derived from an EMBL/GenBank/DDBJ whole genome shotgun (WGS) entry which is preliminary data.</text>
</comment>
<keyword evidence="13" id="KW-0460">Magnesium</keyword>
<keyword evidence="10" id="KW-0598">Phosphotransferase system</keyword>
<dbReference type="EMBL" id="JARWAO010000009">
    <property type="protein sequence ID" value="MDR5897184.1"/>
    <property type="molecule type" value="Genomic_DNA"/>
</dbReference>
<sequence length="857" mass="90743">MTATDLTLTAPVDGIVVPLDQVPDPVFSGETLGPGIALDPLGNTLHAPCSGVIVQCARTRHAVTLRDGHGLEWLLHLGIDTVALDGEGIDLLVREDQAVSEGDPLCTYDIDALACRARALITPLVLTNAERATVHVLPPPHQQIKAGQPLLTVRLGQHAGTAATALDDTLRARRRLHIRLPQGIHARPAARLRALAQQHEVTLTLTSDQGQSADAKSLTGLLGLSLGNNQYVDVTAEGATPEAALDAVEALLASTHEAHAPNAGRAQDTSLKTNSDVKTGTGGQEVPEHALVGQIASEGIVLAPLARIEQALPEVETQGASPKTETTALREALTALEHDITLERDQARQSQRQADAEVFEAHLALVNDPALFEEAVKAIEDGASAAHGWRRAIDQELETLARSENALLRERNDDLRDVQRRLMARFSHDNEGGATFPEGAIVVADTMTPSYLVERASRMGGLALAKGGTTSHLAILARARGLPCLVGLGASVLDVTAESALLDAQHGYLLASPTQDQQADALDRQSALNERRMKAEANAHQRAITLGGTEIGIYANIGTAEEAYAAAESGADGIGLFRSEFLFLDRDRAPSAADQQDAYARALAALPGKPVIIRLLDIGADKQVPYVQAPSAPNPALGIRGVRLWQHQPELLETQLDALLRAGQDAGPDSNLHIMVPMVTEARELAWVRQRMEARASALGIETLPKLGAMIEVPSAALNAGTLAAHADFLSIGTNDLTQYTLAMDREADALASFADALHPAVLRLIKETIDQAGATCPVGVCGGAAAETLAACVYAAMGVAELSVEPTRIATLKQALRRLDEQTLIAMIPDLLRQPDAAHVRARLADFSLTATETPS</sequence>
<keyword evidence="7" id="KW-0963">Cytoplasm</keyword>
<evidence type="ECO:0000256" key="7">
    <source>
        <dbReference type="ARBA" id="ARBA00022490"/>
    </source>
</evidence>
<dbReference type="PROSITE" id="PS51350">
    <property type="entry name" value="PTS_HPR_DOM"/>
    <property type="match status" value="1"/>
</dbReference>
<dbReference type="InterPro" id="IPR036637">
    <property type="entry name" value="Phosphohistidine_dom_sf"/>
</dbReference>
<comment type="subcellular location">
    <subcellularLocation>
        <location evidence="3">Cytoplasm</location>
    </subcellularLocation>
</comment>
<reference evidence="17 18" key="1">
    <citation type="submission" date="2023-04" db="EMBL/GenBank/DDBJ databases">
        <title>A long-awaited taxogenomic arrangement of the family Halomonadaceae.</title>
        <authorList>
            <person name="De La Haba R."/>
            <person name="Chuvochina M."/>
            <person name="Wittouck S."/>
            <person name="Arahal D.R."/>
            <person name="Sanchez-Porro C."/>
            <person name="Hugenholtz P."/>
            <person name="Ventosa A."/>
        </authorList>
    </citation>
    <scope>NUCLEOTIDE SEQUENCE [LARGE SCALE GENOMIC DNA]</scope>
    <source>
        <strain evidence="17 18">DSM 22428</strain>
    </source>
</reference>
<dbReference type="PROSITE" id="PS51093">
    <property type="entry name" value="PTS_EIIA_TYPE_1"/>
    <property type="match status" value="1"/>
</dbReference>
<evidence type="ECO:0000256" key="8">
    <source>
        <dbReference type="ARBA" id="ARBA00022597"/>
    </source>
</evidence>
<keyword evidence="9 17" id="KW-0808">Transferase</keyword>
<dbReference type="InterPro" id="IPR008731">
    <property type="entry name" value="PTS_EIN"/>
</dbReference>
<dbReference type="Gene3D" id="1.10.274.10">
    <property type="entry name" value="PtsI, HPr-binding domain"/>
    <property type="match status" value="1"/>
</dbReference>
<organism evidence="17 18">
    <name type="scientific">Larsenimonas suaedae</name>
    <dbReference type="NCBI Taxonomy" id="1851019"/>
    <lineage>
        <taxon>Bacteria</taxon>
        <taxon>Pseudomonadati</taxon>
        <taxon>Pseudomonadota</taxon>
        <taxon>Gammaproteobacteria</taxon>
        <taxon>Oceanospirillales</taxon>
        <taxon>Halomonadaceae</taxon>
        <taxon>Larsenimonas</taxon>
    </lineage>
</organism>
<dbReference type="NCBIfam" id="TIGR00830">
    <property type="entry name" value="PTBA"/>
    <property type="match status" value="1"/>
</dbReference>
<evidence type="ECO:0000256" key="12">
    <source>
        <dbReference type="ARBA" id="ARBA00022777"/>
    </source>
</evidence>
<dbReference type="PROSITE" id="PS00742">
    <property type="entry name" value="PEP_ENZYMES_2"/>
    <property type="match status" value="1"/>
</dbReference>
<name>A0ABU1GYQ9_9GAMM</name>
<dbReference type="PROSITE" id="PS00369">
    <property type="entry name" value="PTS_HPR_HIS"/>
    <property type="match status" value="1"/>
</dbReference>
<dbReference type="InterPro" id="IPR008279">
    <property type="entry name" value="PEP-util_enz_mobile_dom"/>
</dbReference>
<dbReference type="Pfam" id="PF00391">
    <property type="entry name" value="PEP-utilizers"/>
    <property type="match status" value="1"/>
</dbReference>
<dbReference type="Gene3D" id="3.20.20.60">
    <property type="entry name" value="Phosphoenolpyruvate-binding domains"/>
    <property type="match status" value="1"/>
</dbReference>
<evidence type="ECO:0000256" key="2">
    <source>
        <dbReference type="ARBA" id="ARBA00001946"/>
    </source>
</evidence>
<dbReference type="InterPro" id="IPR040442">
    <property type="entry name" value="Pyrv_kinase-like_dom_sf"/>
</dbReference>
<dbReference type="Gene3D" id="3.30.1340.10">
    <property type="entry name" value="HPr-like"/>
    <property type="match status" value="1"/>
</dbReference>
<evidence type="ECO:0000256" key="1">
    <source>
        <dbReference type="ARBA" id="ARBA00000683"/>
    </source>
</evidence>
<dbReference type="SUPFAM" id="SSF47831">
    <property type="entry name" value="Enzyme I of the PEP:sugar phosphotransferase system HPr-binding (sub)domain"/>
    <property type="match status" value="1"/>
</dbReference>
<dbReference type="SUPFAM" id="SSF52009">
    <property type="entry name" value="Phosphohistidine domain"/>
    <property type="match status" value="1"/>
</dbReference>
<dbReference type="Pfam" id="PF02896">
    <property type="entry name" value="PEP-utilizers_C"/>
    <property type="match status" value="1"/>
</dbReference>
<evidence type="ECO:0000256" key="10">
    <source>
        <dbReference type="ARBA" id="ARBA00022683"/>
    </source>
</evidence>
<dbReference type="GO" id="GO:0008965">
    <property type="term" value="F:phosphoenolpyruvate-protein phosphotransferase activity"/>
    <property type="evidence" value="ECO:0007669"/>
    <property type="project" value="UniProtKB-EC"/>
</dbReference>
<dbReference type="Gene3D" id="2.70.70.10">
    <property type="entry name" value="Glucose Permease (Domain IIA)"/>
    <property type="match status" value="1"/>
</dbReference>
<dbReference type="InterPro" id="IPR000032">
    <property type="entry name" value="HPr-like"/>
</dbReference>
<protein>
    <recommendedName>
        <fullName evidence="5">phosphoenolpyruvate--protein phosphotransferase</fullName>
        <ecNumber evidence="5">2.7.3.9</ecNumber>
    </recommendedName>
</protein>
<dbReference type="InterPro" id="IPR011055">
    <property type="entry name" value="Dup_hybrid_motif"/>
</dbReference>
<proteinExistence type="inferred from homology"/>
<dbReference type="InterPro" id="IPR036618">
    <property type="entry name" value="PtsI_HPr-bd_sf"/>
</dbReference>
<keyword evidence="8" id="KW-0762">Sugar transport</keyword>
<comment type="cofactor">
    <cofactor evidence="2">
        <name>Mg(2+)</name>
        <dbReference type="ChEBI" id="CHEBI:18420"/>
    </cofactor>
</comment>
<dbReference type="PRINTS" id="PR00107">
    <property type="entry name" value="PHOSPHOCPHPR"/>
</dbReference>
<dbReference type="InterPro" id="IPR023151">
    <property type="entry name" value="PEP_util_CS"/>
</dbReference>
<dbReference type="Pfam" id="PF05524">
    <property type="entry name" value="PEP-utilisers_N"/>
    <property type="match status" value="1"/>
</dbReference>
<dbReference type="SUPFAM" id="SSF51261">
    <property type="entry name" value="Duplicated hybrid motif"/>
    <property type="match status" value="1"/>
</dbReference>
<dbReference type="PANTHER" id="PTHR46244">
    <property type="entry name" value="PHOSPHOENOLPYRUVATE-PROTEIN PHOSPHOTRANSFERASE"/>
    <property type="match status" value="1"/>
</dbReference>
<dbReference type="PANTHER" id="PTHR46244:SF6">
    <property type="entry name" value="PHOSPHOENOLPYRUVATE-PROTEIN PHOSPHOTRANSFERASE"/>
    <property type="match status" value="1"/>
</dbReference>
<keyword evidence="18" id="KW-1185">Reference proteome</keyword>
<keyword evidence="12" id="KW-0418">Kinase</keyword>
<dbReference type="Proteomes" id="UP001269375">
    <property type="component" value="Unassembled WGS sequence"/>
</dbReference>
<keyword evidence="11" id="KW-0479">Metal-binding</keyword>
<evidence type="ECO:0000313" key="18">
    <source>
        <dbReference type="Proteomes" id="UP001269375"/>
    </source>
</evidence>
<feature type="domain" description="PTS EIIA type-1" evidence="15">
    <location>
        <begin position="24"/>
        <end position="128"/>
    </location>
</feature>
<evidence type="ECO:0000259" key="15">
    <source>
        <dbReference type="PROSITE" id="PS51093"/>
    </source>
</evidence>
<dbReference type="Gene3D" id="3.50.30.10">
    <property type="entry name" value="Phosphohistidine domain"/>
    <property type="match status" value="1"/>
</dbReference>